<keyword evidence="1" id="KW-0812">Transmembrane</keyword>
<accession>A0A7C8YS58</accession>
<feature type="transmembrane region" description="Helical" evidence="1">
    <location>
        <begin position="131"/>
        <end position="149"/>
    </location>
</feature>
<reference evidence="2" key="1">
    <citation type="journal article" date="2013" name="J. Plant Res.">
        <title>Effect of fungi and light on seed germination of three Opuntia species from semiarid lands of central Mexico.</title>
        <authorList>
            <person name="Delgado-Sanchez P."/>
            <person name="Jimenez-Bremont J.F."/>
            <person name="Guerrero-Gonzalez Mde L."/>
            <person name="Flores J."/>
        </authorList>
    </citation>
    <scope>NUCLEOTIDE SEQUENCE</scope>
    <source>
        <tissue evidence="2">Cladode</tissue>
    </source>
</reference>
<name>A0A7C8YS58_OPUST</name>
<sequence>MAACCSTSVSGNFLPISRTPLNFQASKFSPTHSQSISFNSHLSLRTQSLIPKLPIKGLRNRNIRTVRVPIVYAAQSNFFRAIQTVLKVGKDGIEAGTNLVPDAVPRPIARLSVTIVAVALSLFVLRSFLNTVVFALGVMGFVYFIYLALNKDKGSKTDDGGPGSTDEAIEEAKRIMDKYK</sequence>
<protein>
    <submittedName>
        <fullName evidence="2">Uncharacterized protein</fullName>
    </submittedName>
</protein>
<evidence type="ECO:0000256" key="1">
    <source>
        <dbReference type="SAM" id="Phobius"/>
    </source>
</evidence>
<dbReference type="PANTHER" id="PTHR36777:SF2">
    <property type="entry name" value="EXPRESSED PROTEIN"/>
    <property type="match status" value="1"/>
</dbReference>
<keyword evidence="1" id="KW-1133">Transmembrane helix</keyword>
<dbReference type="EMBL" id="GISG01049361">
    <property type="protein sequence ID" value="MBA4624911.1"/>
    <property type="molecule type" value="Transcribed_RNA"/>
</dbReference>
<reference evidence="2" key="2">
    <citation type="submission" date="2020-07" db="EMBL/GenBank/DDBJ databases">
        <authorList>
            <person name="Vera ALvarez R."/>
            <person name="Arias-Moreno D.M."/>
            <person name="Jimenez-Jacinto V."/>
            <person name="Jimenez-Bremont J.F."/>
            <person name="Swaminathan K."/>
            <person name="Moose S.P."/>
            <person name="Guerrero-Gonzalez M.L."/>
            <person name="Marino-Ramirez L."/>
            <person name="Landsman D."/>
            <person name="Rodriguez-Kessler M."/>
            <person name="Delgado-Sanchez P."/>
        </authorList>
    </citation>
    <scope>NUCLEOTIDE SEQUENCE</scope>
    <source>
        <tissue evidence="2">Cladode</tissue>
    </source>
</reference>
<organism evidence="2">
    <name type="scientific">Opuntia streptacantha</name>
    <name type="common">Prickly pear cactus</name>
    <name type="synonym">Opuntia cardona</name>
    <dbReference type="NCBI Taxonomy" id="393608"/>
    <lineage>
        <taxon>Eukaryota</taxon>
        <taxon>Viridiplantae</taxon>
        <taxon>Streptophyta</taxon>
        <taxon>Embryophyta</taxon>
        <taxon>Tracheophyta</taxon>
        <taxon>Spermatophyta</taxon>
        <taxon>Magnoliopsida</taxon>
        <taxon>eudicotyledons</taxon>
        <taxon>Gunneridae</taxon>
        <taxon>Pentapetalae</taxon>
        <taxon>Caryophyllales</taxon>
        <taxon>Cactineae</taxon>
        <taxon>Cactaceae</taxon>
        <taxon>Opuntioideae</taxon>
        <taxon>Opuntia</taxon>
    </lineage>
</organism>
<proteinExistence type="predicted"/>
<keyword evidence="1" id="KW-0472">Membrane</keyword>
<evidence type="ECO:0000313" key="2">
    <source>
        <dbReference type="EMBL" id="MBA4624911.1"/>
    </source>
</evidence>
<dbReference type="AlphaFoldDB" id="A0A7C8YS58"/>
<dbReference type="PANTHER" id="PTHR36777">
    <property type="entry name" value="EXPRESSED PROTEIN"/>
    <property type="match status" value="1"/>
</dbReference>